<name>A0A8S1LVL4_PARPR</name>
<dbReference type="Proteomes" id="UP000688137">
    <property type="component" value="Unassembled WGS sequence"/>
</dbReference>
<keyword evidence="3" id="KW-1185">Reference proteome</keyword>
<evidence type="ECO:0000313" key="2">
    <source>
        <dbReference type="EMBL" id="CAD8072778.1"/>
    </source>
</evidence>
<accession>A0A8S1LVL4</accession>
<comment type="caution">
    <text evidence="2">The sequence shown here is derived from an EMBL/GenBank/DDBJ whole genome shotgun (WGS) entry which is preliminary data.</text>
</comment>
<feature type="compositionally biased region" description="Polar residues" evidence="1">
    <location>
        <begin position="43"/>
        <end position="54"/>
    </location>
</feature>
<protein>
    <submittedName>
        <fullName evidence="2">Uncharacterized protein</fullName>
    </submittedName>
</protein>
<feature type="region of interest" description="Disordered" evidence="1">
    <location>
        <begin position="34"/>
        <end position="54"/>
    </location>
</feature>
<dbReference type="EMBL" id="CAJJDM010000050">
    <property type="protein sequence ID" value="CAD8072778.1"/>
    <property type="molecule type" value="Genomic_DNA"/>
</dbReference>
<evidence type="ECO:0000256" key="1">
    <source>
        <dbReference type="SAM" id="MobiDB-lite"/>
    </source>
</evidence>
<gene>
    <name evidence="2" type="ORF">PPRIM_AZ9-3.1.T0500019</name>
</gene>
<sequence length="127" mass="14645">MAHNMVEVWALHQTIAKNIVSAYSQMYMNKQIDKAKKGKSHNQKPSYNDHTQVNDNMDVTNKFQQQKQSEILGNNSYIPQIQPIIKSEVLQPQNPYIIYPISQMRTPVLNISGDISLFREVSERGLK</sequence>
<proteinExistence type="predicted"/>
<dbReference type="AlphaFoldDB" id="A0A8S1LVL4"/>
<organism evidence="2 3">
    <name type="scientific">Paramecium primaurelia</name>
    <dbReference type="NCBI Taxonomy" id="5886"/>
    <lineage>
        <taxon>Eukaryota</taxon>
        <taxon>Sar</taxon>
        <taxon>Alveolata</taxon>
        <taxon>Ciliophora</taxon>
        <taxon>Intramacronucleata</taxon>
        <taxon>Oligohymenophorea</taxon>
        <taxon>Peniculida</taxon>
        <taxon>Parameciidae</taxon>
        <taxon>Paramecium</taxon>
    </lineage>
</organism>
<evidence type="ECO:0000313" key="3">
    <source>
        <dbReference type="Proteomes" id="UP000688137"/>
    </source>
</evidence>
<reference evidence="2" key="1">
    <citation type="submission" date="2021-01" db="EMBL/GenBank/DDBJ databases">
        <authorList>
            <consortium name="Genoscope - CEA"/>
            <person name="William W."/>
        </authorList>
    </citation>
    <scope>NUCLEOTIDE SEQUENCE</scope>
</reference>